<dbReference type="AlphaFoldDB" id="X1LNS3"/>
<evidence type="ECO:0008006" key="2">
    <source>
        <dbReference type="Google" id="ProtNLM"/>
    </source>
</evidence>
<organism evidence="1">
    <name type="scientific">marine sediment metagenome</name>
    <dbReference type="NCBI Taxonomy" id="412755"/>
    <lineage>
        <taxon>unclassified sequences</taxon>
        <taxon>metagenomes</taxon>
        <taxon>ecological metagenomes</taxon>
    </lineage>
</organism>
<proteinExistence type="predicted"/>
<accession>X1LNS3</accession>
<comment type="caution">
    <text evidence="1">The sequence shown here is derived from an EMBL/GenBank/DDBJ whole genome shotgun (WGS) entry which is preliminary data.</text>
</comment>
<evidence type="ECO:0000313" key="1">
    <source>
        <dbReference type="EMBL" id="GAI07456.1"/>
    </source>
</evidence>
<dbReference type="EMBL" id="BARV01008730">
    <property type="protein sequence ID" value="GAI07456.1"/>
    <property type="molecule type" value="Genomic_DNA"/>
</dbReference>
<sequence length="95" mass="10945">MTIKSMKQTVQDLLGHADIRINGKRPWDIQINNPDLYPRGLAGGSLALGESYMDGWWECQALDQLVDRFLKARLDTKIRVPRRLVWNAIKARIIN</sequence>
<name>X1LNS3_9ZZZZ</name>
<protein>
    <recommendedName>
        <fullName evidence="2">Cyclopropane-fatty-acyl-phospholipid synthase</fullName>
    </recommendedName>
</protein>
<gene>
    <name evidence="1" type="ORF">S06H3_17466</name>
</gene>
<feature type="non-terminal residue" evidence="1">
    <location>
        <position position="95"/>
    </location>
</feature>
<reference evidence="1" key="1">
    <citation type="journal article" date="2014" name="Front. Microbiol.">
        <title>High frequency of phylogenetically diverse reductive dehalogenase-homologous genes in deep subseafloor sedimentary metagenomes.</title>
        <authorList>
            <person name="Kawai M."/>
            <person name="Futagami T."/>
            <person name="Toyoda A."/>
            <person name="Takaki Y."/>
            <person name="Nishi S."/>
            <person name="Hori S."/>
            <person name="Arai W."/>
            <person name="Tsubouchi T."/>
            <person name="Morono Y."/>
            <person name="Uchiyama I."/>
            <person name="Ito T."/>
            <person name="Fujiyama A."/>
            <person name="Inagaki F."/>
            <person name="Takami H."/>
        </authorList>
    </citation>
    <scope>NUCLEOTIDE SEQUENCE</scope>
    <source>
        <strain evidence="1">Expedition CK06-06</strain>
    </source>
</reference>